<dbReference type="EMBL" id="VWFO01000521">
    <property type="protein sequence ID" value="KAA4650028.1"/>
    <property type="molecule type" value="Genomic_DNA"/>
</dbReference>
<organism evidence="1 2">
    <name type="scientific">Bacteroides ovatus</name>
    <dbReference type="NCBI Taxonomy" id="28116"/>
    <lineage>
        <taxon>Bacteria</taxon>
        <taxon>Pseudomonadati</taxon>
        <taxon>Bacteroidota</taxon>
        <taxon>Bacteroidia</taxon>
        <taxon>Bacteroidales</taxon>
        <taxon>Bacteroidaceae</taxon>
        <taxon>Bacteroides</taxon>
    </lineage>
</organism>
<proteinExistence type="predicted"/>
<accession>A0A642C421</accession>
<sequence>MSVYKYKKYKISLQSDSKKTQGLRTGDIVRRQYFDGKNLIYSLMCVLDYGIDKTVDSNTNDIVEKQYFIGALLEGDVPKTEEILDFARITNLFDINRSGAIYLTGSDDNAPYMDVIDGIGRNESLCWPSNIATPDYEDSESQYIVRGTEAVTTDYILSEADNNRICHFKRNDAIYYGFIGLQQDFYKYVQNPNRVLISYKIKANKAVNCKVSLEYQDGTRTDGEETTSITTDWQYKLHTITVDYSGRYLRTVKLDLSEMSPSDEVWVSDFNIILLSSVANFGDASKIRVGKLNGITDPVFGQLEGYGGYLQKLFTSKSAHISGTLTAGDENGFAATFYAGKIHRNVFVNSLDVNFTSAITIDTQIENPTGIGNVYSASKIISMIAQSEE</sequence>
<reference evidence="1 2" key="1">
    <citation type="journal article" date="2019" name="Nat. Med.">
        <title>A library of human gut bacterial isolates paired with longitudinal multiomics data enables mechanistic microbiome research.</title>
        <authorList>
            <person name="Poyet M."/>
            <person name="Groussin M."/>
            <person name="Gibbons S.M."/>
            <person name="Avila-Pacheco J."/>
            <person name="Jiang X."/>
            <person name="Kearney S.M."/>
            <person name="Perrotta A.R."/>
            <person name="Berdy B."/>
            <person name="Zhao S."/>
            <person name="Lieberman T.D."/>
            <person name="Swanson P.K."/>
            <person name="Smith M."/>
            <person name="Roesemann S."/>
            <person name="Alexander J.E."/>
            <person name="Rich S.A."/>
            <person name="Livny J."/>
            <person name="Vlamakis H."/>
            <person name="Clish C."/>
            <person name="Bullock K."/>
            <person name="Deik A."/>
            <person name="Scott J."/>
            <person name="Pierce K.A."/>
            <person name="Xavier R.J."/>
            <person name="Alm E.J."/>
        </authorList>
    </citation>
    <scope>NUCLEOTIDE SEQUENCE [LARGE SCALE GENOMIC DNA]</scope>
    <source>
        <strain evidence="1 2">BIOML-A14</strain>
    </source>
</reference>
<evidence type="ECO:0000313" key="2">
    <source>
        <dbReference type="Proteomes" id="UP000435985"/>
    </source>
</evidence>
<gene>
    <name evidence="1" type="ORF">F3B98_31330</name>
</gene>
<dbReference type="AlphaFoldDB" id="A0A642C421"/>
<evidence type="ECO:0000313" key="1">
    <source>
        <dbReference type="EMBL" id="KAA4650028.1"/>
    </source>
</evidence>
<dbReference type="Proteomes" id="UP000435985">
    <property type="component" value="Unassembled WGS sequence"/>
</dbReference>
<feature type="non-terminal residue" evidence="1">
    <location>
        <position position="389"/>
    </location>
</feature>
<name>A0A642C421_BACOV</name>
<comment type="caution">
    <text evidence="1">The sequence shown here is derived from an EMBL/GenBank/DDBJ whole genome shotgun (WGS) entry which is preliminary data.</text>
</comment>
<protein>
    <submittedName>
        <fullName evidence="1">Uncharacterized protein</fullName>
    </submittedName>
</protein>